<dbReference type="EMBL" id="LAZR01022191">
    <property type="protein sequence ID" value="KKL82731.1"/>
    <property type="molecule type" value="Genomic_DNA"/>
</dbReference>
<organism evidence="2">
    <name type="scientific">marine sediment metagenome</name>
    <dbReference type="NCBI Taxonomy" id="412755"/>
    <lineage>
        <taxon>unclassified sequences</taxon>
        <taxon>metagenomes</taxon>
        <taxon>ecological metagenomes</taxon>
    </lineage>
</organism>
<reference evidence="2" key="1">
    <citation type="journal article" date="2015" name="Nature">
        <title>Complex archaea that bridge the gap between prokaryotes and eukaryotes.</title>
        <authorList>
            <person name="Spang A."/>
            <person name="Saw J.H."/>
            <person name="Jorgensen S.L."/>
            <person name="Zaremba-Niedzwiedzka K."/>
            <person name="Martijn J."/>
            <person name="Lind A.E."/>
            <person name="van Eijk R."/>
            <person name="Schleper C."/>
            <person name="Guy L."/>
            <person name="Ettema T.J."/>
        </authorList>
    </citation>
    <scope>NUCLEOTIDE SEQUENCE</scope>
</reference>
<evidence type="ECO:0000313" key="2">
    <source>
        <dbReference type="EMBL" id="KKL82731.1"/>
    </source>
</evidence>
<accession>A0A0F9FWV0</accession>
<gene>
    <name evidence="2" type="ORF">LCGC14_1981820</name>
</gene>
<dbReference type="AlphaFoldDB" id="A0A0F9FWV0"/>
<evidence type="ECO:0000259" key="1">
    <source>
        <dbReference type="Pfam" id="PF09643"/>
    </source>
</evidence>
<dbReference type="Gene3D" id="2.30.30.290">
    <property type="entry name" value="YopX-like domains"/>
    <property type="match status" value="1"/>
</dbReference>
<name>A0A0F9FWV0_9ZZZZ</name>
<sequence>MREIKFRAILKKESVFRDVVGINFNELKVLVFISGSLEWHPWKVLVQYTGLEDKNGAEIYEGGVVRFVDDAEGVLELTGQVYWDERQCGFAEKGTLEHDAGLSPFCDSYEVIGNIWEHPHLLEEKS</sequence>
<dbReference type="InterPro" id="IPR019096">
    <property type="entry name" value="YopX_protein"/>
</dbReference>
<dbReference type="InterPro" id="IPR023385">
    <property type="entry name" value="YopX-like_C"/>
</dbReference>
<dbReference type="SUPFAM" id="SSF159006">
    <property type="entry name" value="YopX-like"/>
    <property type="match status" value="1"/>
</dbReference>
<comment type="caution">
    <text evidence="2">The sequence shown here is derived from an EMBL/GenBank/DDBJ whole genome shotgun (WGS) entry which is preliminary data.</text>
</comment>
<dbReference type="Pfam" id="PF09643">
    <property type="entry name" value="YopX"/>
    <property type="match status" value="1"/>
</dbReference>
<feature type="domain" description="YopX protein" evidence="1">
    <location>
        <begin position="38"/>
        <end position="123"/>
    </location>
</feature>
<protein>
    <recommendedName>
        <fullName evidence="1">YopX protein domain-containing protein</fullName>
    </recommendedName>
</protein>
<proteinExistence type="predicted"/>